<dbReference type="GO" id="GO:0019028">
    <property type="term" value="C:viral capsid"/>
    <property type="evidence" value="ECO:0007669"/>
    <property type="project" value="UniProtKB-KW"/>
</dbReference>
<dbReference type="EMBL" id="KP900897">
    <property type="protein sequence ID" value="ANE37543.1"/>
    <property type="molecule type" value="Genomic_RNA"/>
</dbReference>
<keyword evidence="1" id="KW-0946">Virion</keyword>
<name>A0A172T0N1_9VIRU</name>
<proteinExistence type="predicted"/>
<sequence length="338" mass="38041">MSQQIKCPVCQKDFDRKQAELHIAEAHSSPDKKEWPDLPDGNTLTEAEFIRMALEKPQEIGVAIDQPVTVVPPSTIFEDIGIKVDDFQHVDITTMAGATLTSSEAKMLFNALEEYLAFKINRAAFVANFIDWGIRTSFTEELEEAGGFSVASNPVSGKLQERYMTVLEMHKVITEYFAAKGTGRSFTVRRFGRFLAPKIPDICDQVEKLKMYYTTGSPMSRRLGVRNNLFLTVTSIYEYIKPFNKWTRDEKAAWEALNRTVTKQPRAQDTSFVPQDLRPRPYEAETLVETRSTDFARRHDTDPLKAVFGQPAAVQGGYGKGAEIFEKMRTGSSGGKNA</sequence>
<evidence type="ECO:0000313" key="1">
    <source>
        <dbReference type="EMBL" id="ANE37543.1"/>
    </source>
</evidence>
<reference evidence="1" key="1">
    <citation type="journal article" date="2016" name="J. Virol.">
        <title>Identification of diverse mycoviruses through metatranscriptomics characterization of the viromes of five major fungal plant pathogens.</title>
        <authorList>
            <person name="Marzano S.-Y.L."/>
            <person name="Nelson B.D."/>
            <person name="Ajayi-Oyetunde O."/>
            <person name="Bradley C.A."/>
            <person name="Hughes T.J."/>
            <person name="Hartman G.L."/>
            <person name="Eastburn D.M."/>
            <person name="Domier L.L."/>
        </authorList>
    </citation>
    <scope>NUCLEOTIDE SEQUENCE</scope>
    <source>
        <strain evidence="1">Mp2003c</strain>
    </source>
</reference>
<keyword evidence="1" id="KW-0167">Capsid protein</keyword>
<organism evidence="1">
    <name type="scientific">Macrophomina phaseolina tobamo-like virus 1a</name>
    <dbReference type="NCBI Taxonomy" id="1708380"/>
    <lineage>
        <taxon>Viruses</taxon>
        <taxon>Riboviria</taxon>
        <taxon>Orthornavirae</taxon>
        <taxon>Kitrinoviricota</taxon>
        <taxon>Alsuviricetes</taxon>
        <taxon>Martellivirales</taxon>
        <taxon>Virgaviridae</taxon>
    </lineage>
</organism>
<protein>
    <submittedName>
        <fullName evidence="1">Coat protein</fullName>
    </submittedName>
</protein>
<accession>A0A172T0N1</accession>